<gene>
    <name evidence="5" type="ordered locus">Deipr_0438</name>
</gene>
<dbReference type="Gene3D" id="2.60.40.1180">
    <property type="entry name" value="Golgi alpha-mannosidase II"/>
    <property type="match status" value="1"/>
</dbReference>
<dbReference type="InterPro" id="IPR045857">
    <property type="entry name" value="O16G_dom_2"/>
</dbReference>
<dbReference type="GO" id="GO:0008788">
    <property type="term" value="F:alpha,alpha-phosphotrehalase activity"/>
    <property type="evidence" value="ECO:0007669"/>
    <property type="project" value="UniProtKB-EC"/>
</dbReference>
<protein>
    <submittedName>
        <fullName evidence="5">Alpha,alpha-phosphotrehalase</fullName>
        <ecNumber evidence="5">3.2.1.93</ecNumber>
    </submittedName>
</protein>
<keyword evidence="2 5" id="KW-0378">Hydrolase</keyword>
<evidence type="ECO:0000256" key="3">
    <source>
        <dbReference type="ARBA" id="ARBA00023295"/>
    </source>
</evidence>
<evidence type="ECO:0000259" key="4">
    <source>
        <dbReference type="SMART" id="SM00642"/>
    </source>
</evidence>
<dbReference type="EMBL" id="CP002536">
    <property type="protein sequence ID" value="ADY25608.1"/>
    <property type="molecule type" value="Genomic_DNA"/>
</dbReference>
<dbReference type="RefSeq" id="WP_013614217.1">
    <property type="nucleotide sequence ID" value="NC_015161.1"/>
</dbReference>
<dbReference type="AlphaFoldDB" id="F0RK49"/>
<dbReference type="STRING" id="693977.Deipr_0438"/>
<feature type="domain" description="Glycosyl hydrolase family 13 catalytic" evidence="4">
    <location>
        <begin position="24"/>
        <end position="424"/>
    </location>
</feature>
<dbReference type="Proteomes" id="UP000007718">
    <property type="component" value="Chromosome"/>
</dbReference>
<dbReference type="PANTHER" id="PTHR10357">
    <property type="entry name" value="ALPHA-AMYLASE FAMILY MEMBER"/>
    <property type="match status" value="1"/>
</dbReference>
<dbReference type="EC" id="3.2.1.93" evidence="5"/>
<dbReference type="CDD" id="cd11333">
    <property type="entry name" value="AmyAc_SI_OligoGlu_DGase"/>
    <property type="match status" value="1"/>
</dbReference>
<name>F0RK49_DEIPM</name>
<sequence length="562" mass="63009">MHPLDDSPQHATALRDFRQSVIYQIYPKSFQDSDGDGLGDLPGVSARLDYLQALGVDYLWLTPFFVSPQRDNGYDVADYRRVDPRFGTMADVEALIAGARARGMGVMLDMVFNHTSTEHEWFQRALAGEREYQERYIFRAGSPEQPPTNWQSKFGGSAWAWAPEVGQWYLHLFDVTQADLNWDNPAVRRELQDVVRFWLQKGVAGFRFDVVNLISKPDVLEDDPAGDGRRFYTDGPRVHEYLHELSRETGLAQAVTVGEMSSTSVEHCILYTQPQRGELNMVFNFHHLKVDYAGGDKWTLMPPDFLELKRILFGWQQAMSDAGGWMATFWGNHDQPRPASRFGSDDPRYRPAAAKMLATAGLLLRGTPYIFQGEELGLPNTRFGSIHDYRDVESHNAYAIMRERGLTDAQALDVLAARSRDQARTPMRWTPEGGFSTAVPWLADPHAGASGLSVQEQLADPQSVLHHYRALIALHHQPLFAYGEIEPLLPEHEQLLAYRRVAGDEAALVLCNFSAAEVAVPLDLPDGAGLLLGNLPDAAPRVAEGQGTLTLRPYEAVVYRLS</sequence>
<accession>F0RK49</accession>
<dbReference type="SUPFAM" id="SSF51445">
    <property type="entry name" value="(Trans)glycosidases"/>
    <property type="match status" value="1"/>
</dbReference>
<evidence type="ECO:0000313" key="6">
    <source>
        <dbReference type="Proteomes" id="UP000007718"/>
    </source>
</evidence>
<dbReference type="FunFam" id="3.90.400.10:FF:000002">
    <property type="entry name" value="Sucrose isomerase"/>
    <property type="match status" value="1"/>
</dbReference>
<keyword evidence="3 5" id="KW-0326">Glycosidase</keyword>
<dbReference type="PANTHER" id="PTHR10357:SF217">
    <property type="entry name" value="TREHALOSE-6-PHOSPHATE HYDROLASE"/>
    <property type="match status" value="1"/>
</dbReference>
<evidence type="ECO:0000256" key="1">
    <source>
        <dbReference type="ARBA" id="ARBA00008061"/>
    </source>
</evidence>
<dbReference type="HOGENOM" id="CLU_006462_2_3_0"/>
<dbReference type="GO" id="GO:0009313">
    <property type="term" value="P:oligosaccharide catabolic process"/>
    <property type="evidence" value="ECO:0007669"/>
    <property type="project" value="TreeGrafter"/>
</dbReference>
<dbReference type="KEGG" id="dpt:Deipr_0438"/>
<dbReference type="SMART" id="SM00642">
    <property type="entry name" value="Aamy"/>
    <property type="match status" value="1"/>
</dbReference>
<keyword evidence="6" id="KW-1185">Reference proteome</keyword>
<dbReference type="Gene3D" id="3.20.20.80">
    <property type="entry name" value="Glycosidases"/>
    <property type="match status" value="1"/>
</dbReference>
<dbReference type="FunFam" id="3.20.20.80:FF:000064">
    <property type="entry name" value="Oligo-1,6-glucosidase"/>
    <property type="match status" value="1"/>
</dbReference>
<dbReference type="InterPro" id="IPR017853">
    <property type="entry name" value="GH"/>
</dbReference>
<dbReference type="SUPFAM" id="SSF51011">
    <property type="entry name" value="Glycosyl hydrolase domain"/>
    <property type="match status" value="1"/>
</dbReference>
<dbReference type="Gene3D" id="3.90.400.10">
    <property type="entry name" value="Oligo-1,6-glucosidase, Domain 2"/>
    <property type="match status" value="1"/>
</dbReference>
<dbReference type="eggNOG" id="COG0366">
    <property type="taxonomic scope" value="Bacteria"/>
</dbReference>
<dbReference type="GO" id="GO:0004556">
    <property type="term" value="F:alpha-amylase activity"/>
    <property type="evidence" value="ECO:0007669"/>
    <property type="project" value="TreeGrafter"/>
</dbReference>
<evidence type="ECO:0000256" key="2">
    <source>
        <dbReference type="ARBA" id="ARBA00022801"/>
    </source>
</evidence>
<dbReference type="InterPro" id="IPR006047">
    <property type="entry name" value="GH13_cat_dom"/>
</dbReference>
<proteinExistence type="inferred from homology"/>
<comment type="similarity">
    <text evidence="1">Belongs to the glycosyl hydrolase 13 family.</text>
</comment>
<dbReference type="Pfam" id="PF16657">
    <property type="entry name" value="Malt_amylase_C"/>
    <property type="match status" value="1"/>
</dbReference>
<dbReference type="NCBIfam" id="NF008183">
    <property type="entry name" value="PRK10933.1"/>
    <property type="match status" value="1"/>
</dbReference>
<organism evidence="5 6">
    <name type="scientific">Deinococcus proteolyticus (strain ATCC 35074 / DSM 20540 / JCM 6276 / NBRC 101906 / NCIMB 13154 / VKM Ac-1939 / CCM 2703 / MRP)</name>
    <dbReference type="NCBI Taxonomy" id="693977"/>
    <lineage>
        <taxon>Bacteria</taxon>
        <taxon>Thermotogati</taxon>
        <taxon>Deinococcota</taxon>
        <taxon>Deinococci</taxon>
        <taxon>Deinococcales</taxon>
        <taxon>Deinococcaceae</taxon>
        <taxon>Deinococcus</taxon>
    </lineage>
</organism>
<dbReference type="InterPro" id="IPR013780">
    <property type="entry name" value="Glyco_hydro_b"/>
</dbReference>
<reference evidence="6" key="1">
    <citation type="submission" date="2011-02" db="EMBL/GenBank/DDBJ databases">
        <title>The complete sequence of chromosome of Deinococcus proteolyticus DSM 20540.</title>
        <authorList>
            <consortium name="US DOE Joint Genome Institute (JGI-PGF)"/>
            <person name="Lucas S."/>
            <person name="Copeland A."/>
            <person name="Lapidus A."/>
            <person name="Bruce D."/>
            <person name="Goodwin L."/>
            <person name="Pitluck S."/>
            <person name="Kyrpides N."/>
            <person name="Mavromatis K."/>
            <person name="Pagani I."/>
            <person name="Ivanova N."/>
            <person name="Ovchinnikova G."/>
            <person name="Zeytun A."/>
            <person name="Detter J.C."/>
            <person name="Han C."/>
            <person name="Land M."/>
            <person name="Hauser L."/>
            <person name="Markowitz V."/>
            <person name="Cheng J.-F."/>
            <person name="Hugenholtz P."/>
            <person name="Woyke T."/>
            <person name="Wu D."/>
            <person name="Pukall R."/>
            <person name="Steenblock K."/>
            <person name="Brambilla E."/>
            <person name="Klenk H.-P."/>
            <person name="Eisen J.A."/>
        </authorList>
    </citation>
    <scope>NUCLEOTIDE SEQUENCE [LARGE SCALE GENOMIC DNA]</scope>
    <source>
        <strain evidence="6">ATCC 35074 / DSM 20540 / JCM 6276 / NBRC 101906 / NCIMB 13154 / VKM Ac-1939 / CCM 2703 / MRP</strain>
    </source>
</reference>
<evidence type="ECO:0000313" key="5">
    <source>
        <dbReference type="EMBL" id="ADY25608.1"/>
    </source>
</evidence>
<dbReference type="InterPro" id="IPR032091">
    <property type="entry name" value="Malt_amylase-like_C"/>
</dbReference>
<reference evidence="5 6" key="2">
    <citation type="journal article" date="2012" name="Stand. Genomic Sci.">
        <title>Complete genome sequence of the orange-red pigmented, radioresistant Deinococcus proteolyticus type strain (MRP(T)).</title>
        <authorList>
            <person name="Copeland A."/>
            <person name="Zeytun A."/>
            <person name="Yassawong M."/>
            <person name="Nolan M."/>
            <person name="Lucas S."/>
            <person name="Hammon N."/>
            <person name="Deshpande S."/>
            <person name="Cheng J.F."/>
            <person name="Han C."/>
            <person name="Tapia R."/>
            <person name="Goodwin L.A."/>
            <person name="Pitluck S."/>
            <person name="Mavromatis K."/>
            <person name="Liolios K."/>
            <person name="Pagani I."/>
            <person name="Ivanova N."/>
            <person name="Mikhailova N."/>
            <person name="Pati A."/>
            <person name="Chen A."/>
            <person name="Palaniappan K."/>
            <person name="Land M."/>
            <person name="Hauser L."/>
            <person name="Jeffries C.D."/>
            <person name="Brambilla E.M."/>
            <person name="Rohde M."/>
            <person name="Sikorski J."/>
            <person name="Pukall R."/>
            <person name="Goker M."/>
            <person name="Detter J.C."/>
            <person name="Woyke T."/>
            <person name="Bristow J."/>
            <person name="Eisen J.A."/>
            <person name="Markowitz V."/>
            <person name="Hugenholtz P."/>
            <person name="Kyrpides N.C."/>
            <person name="Klenk H.P."/>
            <person name="Lapidus A."/>
        </authorList>
    </citation>
    <scope>NUCLEOTIDE SEQUENCE [LARGE SCALE GENOMIC DNA]</scope>
    <source>
        <strain evidence="6">ATCC 35074 / DSM 20540 / JCM 6276 / NBRC 101906 / NCIMB 13154 / VKM Ac-1939 / CCM 2703 / MRP</strain>
    </source>
</reference>
<dbReference type="Pfam" id="PF00128">
    <property type="entry name" value="Alpha-amylase"/>
    <property type="match status" value="1"/>
</dbReference>